<feature type="compositionally biased region" description="Basic residues" evidence="1">
    <location>
        <begin position="549"/>
        <end position="570"/>
    </location>
</feature>
<feature type="compositionally biased region" description="Low complexity" evidence="1">
    <location>
        <begin position="334"/>
        <end position="343"/>
    </location>
</feature>
<feature type="compositionally biased region" description="Polar residues" evidence="1">
    <location>
        <begin position="344"/>
        <end position="359"/>
    </location>
</feature>
<feature type="compositionally biased region" description="Basic residues" evidence="1">
    <location>
        <begin position="464"/>
        <end position="480"/>
    </location>
</feature>
<evidence type="ECO:0000313" key="3">
    <source>
        <dbReference type="Proteomes" id="UP001600064"/>
    </source>
</evidence>
<dbReference type="GeneID" id="98128176"/>
<comment type="caution">
    <text evidence="2">The sequence shown here is derived from an EMBL/GenBank/DDBJ whole genome shotgun (WGS) entry which is preliminary data.</text>
</comment>
<protein>
    <submittedName>
        <fullName evidence="2">Uncharacterized protein</fullName>
    </submittedName>
</protein>
<reference evidence="2 3" key="1">
    <citation type="journal article" date="2024" name="Commun. Biol.">
        <title>Comparative genomic analysis of thermophilic fungi reveals convergent evolutionary adaptations and gene losses.</title>
        <authorList>
            <person name="Steindorff A.S."/>
            <person name="Aguilar-Pontes M.V."/>
            <person name="Robinson A.J."/>
            <person name="Andreopoulos B."/>
            <person name="LaButti K."/>
            <person name="Kuo A."/>
            <person name="Mondo S."/>
            <person name="Riley R."/>
            <person name="Otillar R."/>
            <person name="Haridas S."/>
            <person name="Lipzen A."/>
            <person name="Grimwood J."/>
            <person name="Schmutz J."/>
            <person name="Clum A."/>
            <person name="Reid I.D."/>
            <person name="Moisan M.C."/>
            <person name="Butler G."/>
            <person name="Nguyen T.T.M."/>
            <person name="Dewar K."/>
            <person name="Conant G."/>
            <person name="Drula E."/>
            <person name="Henrissat B."/>
            <person name="Hansel C."/>
            <person name="Singer S."/>
            <person name="Hutchinson M.I."/>
            <person name="de Vries R.P."/>
            <person name="Natvig D.O."/>
            <person name="Powell A.J."/>
            <person name="Tsang A."/>
            <person name="Grigoriev I.V."/>
        </authorList>
    </citation>
    <scope>NUCLEOTIDE SEQUENCE [LARGE SCALE GENOMIC DNA]</scope>
    <source>
        <strain evidence="2 3">ATCC 22073</strain>
    </source>
</reference>
<dbReference type="EMBL" id="JAZGUE010000006">
    <property type="protein sequence ID" value="KAL2265683.1"/>
    <property type="molecule type" value="Genomic_DNA"/>
</dbReference>
<dbReference type="RefSeq" id="XP_070864410.1">
    <property type="nucleotide sequence ID" value="XM_071013532.1"/>
</dbReference>
<feature type="compositionally biased region" description="Low complexity" evidence="1">
    <location>
        <begin position="481"/>
        <end position="504"/>
    </location>
</feature>
<dbReference type="Proteomes" id="UP001600064">
    <property type="component" value="Unassembled WGS sequence"/>
</dbReference>
<accession>A0ABR4D5P6</accession>
<feature type="region of interest" description="Disordered" evidence="1">
    <location>
        <begin position="259"/>
        <end position="282"/>
    </location>
</feature>
<feature type="compositionally biased region" description="Polar residues" evidence="1">
    <location>
        <begin position="267"/>
        <end position="282"/>
    </location>
</feature>
<feature type="compositionally biased region" description="Low complexity" evidence="1">
    <location>
        <begin position="48"/>
        <end position="72"/>
    </location>
</feature>
<feature type="compositionally biased region" description="Polar residues" evidence="1">
    <location>
        <begin position="38"/>
        <end position="47"/>
    </location>
</feature>
<proteinExistence type="predicted"/>
<evidence type="ECO:0000256" key="1">
    <source>
        <dbReference type="SAM" id="MobiDB-lite"/>
    </source>
</evidence>
<gene>
    <name evidence="2" type="ORF">VTJ83DRAFT_6783</name>
</gene>
<feature type="compositionally biased region" description="Acidic residues" evidence="1">
    <location>
        <begin position="120"/>
        <end position="131"/>
    </location>
</feature>
<feature type="region of interest" description="Disordered" evidence="1">
    <location>
        <begin position="374"/>
        <end position="426"/>
    </location>
</feature>
<feature type="region of interest" description="Disordered" evidence="1">
    <location>
        <begin position="461"/>
        <end position="587"/>
    </location>
</feature>
<feature type="compositionally biased region" description="Polar residues" evidence="1">
    <location>
        <begin position="19"/>
        <end position="30"/>
    </location>
</feature>
<sequence>MSSVAGAGTGASFRHRLQLKQNALHIQTQNIPPPPSPSTLQRQQQAWSATASVSASMSASTPISSVSSSRQPPLSPRDPPRSPRVIASAAVITGQSRFVEGSMSDRVSTAPPPGFLGFENYEDDDLESEESGNDRRTSDDGDNGSKAGRGRSLSKDGVIRKTFQRHQQRRSEPTNHPGGGEEIAGTTSGLNHLRRPKSTAAGWLGSSLATQAQEERNSGGVVKKTSFLAPLWDGVREKLHLSKSKSSGSIGRMMTGMVERKGEKGAPSQQRPRAETLSTTAYPSREEVMESYRNLVASGFFEAHAIRGGRHPLRAGDGGPASPTGSRSFADHMASSPPASPSAGTFSDQIMPSQPSQSFADRMAARQLLRQNRFSVPPANRPADLMGPPPSLHTRTSSSSSSSSSRIGRPPRALIPGALHLQRGTKRAPSLDFAIDAEMVTRKLVKKLRHSASRVTLDLAGAQQHHHHHQQQQQYRHHHSYSASGVYPPSSSSYTRSGRSSTSSDRPEPLSPTGSIFSCHGSILSPRPSISSSTSRPVAAGVEDDTRSLRQHKKLTKSRRRILGITRRTRSPSPQPHPSKEDTGTDGEVEMQDAAAADAMMLDEPAAGAGEERRVLVVPGPNPSPARNHNNNTRPHRIITPPPTSFFSFHHYTHQHHHPGQEKQDRAHHEPLSVVPDPNQGIPSIPRIPRQFCDAMVTLAPPPYASNATVSSSFSSSSSAATATAAAAAPAVGPMVIMAGVGEEGVMAPPAVGAGSFSEGKLMMMDGVVMATPRDSGLGGGREDVENIPVWA</sequence>
<keyword evidence="3" id="KW-1185">Reference proteome</keyword>
<feature type="compositionally biased region" description="Low complexity" evidence="1">
    <location>
        <begin position="522"/>
        <end position="537"/>
    </location>
</feature>
<feature type="region of interest" description="Disordered" evidence="1">
    <location>
        <begin position="311"/>
        <end position="359"/>
    </location>
</feature>
<name>A0ABR4D5P6_9PEZI</name>
<organism evidence="2 3">
    <name type="scientific">Remersonia thermophila</name>
    <dbReference type="NCBI Taxonomy" id="72144"/>
    <lineage>
        <taxon>Eukaryota</taxon>
        <taxon>Fungi</taxon>
        <taxon>Dikarya</taxon>
        <taxon>Ascomycota</taxon>
        <taxon>Pezizomycotina</taxon>
        <taxon>Sordariomycetes</taxon>
        <taxon>Sordariomycetidae</taxon>
        <taxon>Sordariales</taxon>
        <taxon>Sordariales incertae sedis</taxon>
        <taxon>Remersonia</taxon>
    </lineage>
</organism>
<evidence type="ECO:0000313" key="2">
    <source>
        <dbReference type="EMBL" id="KAL2265683.1"/>
    </source>
</evidence>
<feature type="region of interest" description="Disordered" evidence="1">
    <location>
        <begin position="1"/>
        <end position="199"/>
    </location>
</feature>